<dbReference type="Proteomes" id="UP000248214">
    <property type="component" value="Unassembled WGS sequence"/>
</dbReference>
<dbReference type="AlphaFoldDB" id="A0A323TCN0"/>
<dbReference type="OrthoDB" id="6430772at2"/>
<dbReference type="GO" id="GO:0003677">
    <property type="term" value="F:DNA binding"/>
    <property type="evidence" value="ECO:0007669"/>
    <property type="project" value="UniProtKB-UniRule"/>
</dbReference>
<dbReference type="EMBL" id="PDOD01000003">
    <property type="protein sequence ID" value="PYZ92560.1"/>
    <property type="molecule type" value="Genomic_DNA"/>
</dbReference>
<feature type="domain" description="HTH tetR-type" evidence="4">
    <location>
        <begin position="3"/>
        <end position="63"/>
    </location>
</feature>
<dbReference type="PRINTS" id="PR00455">
    <property type="entry name" value="HTHTETR"/>
</dbReference>
<organism evidence="5 6">
    <name type="scientific">Salipaludibacillus keqinensis</name>
    <dbReference type="NCBI Taxonomy" id="2045207"/>
    <lineage>
        <taxon>Bacteria</taxon>
        <taxon>Bacillati</taxon>
        <taxon>Bacillota</taxon>
        <taxon>Bacilli</taxon>
        <taxon>Bacillales</taxon>
        <taxon>Bacillaceae</taxon>
    </lineage>
</organism>
<name>A0A323TCN0_9BACI</name>
<evidence type="ECO:0000313" key="6">
    <source>
        <dbReference type="Proteomes" id="UP000248214"/>
    </source>
</evidence>
<feature type="DNA-binding region" description="H-T-H motif" evidence="3">
    <location>
        <begin position="26"/>
        <end position="45"/>
    </location>
</feature>
<evidence type="ECO:0000313" key="5">
    <source>
        <dbReference type="EMBL" id="PYZ92560.1"/>
    </source>
</evidence>
<dbReference type="SUPFAM" id="SSF48498">
    <property type="entry name" value="Tetracyclin repressor-like, C-terminal domain"/>
    <property type="match status" value="1"/>
</dbReference>
<dbReference type="PROSITE" id="PS50977">
    <property type="entry name" value="HTH_TETR_2"/>
    <property type="match status" value="1"/>
</dbReference>
<dbReference type="InterPro" id="IPR036271">
    <property type="entry name" value="Tet_transcr_reg_TetR-rel_C_sf"/>
</dbReference>
<sequence>MKVDKRKQIFEASLELFSERGYDATTLPMIAQAADVGAGTVYRYFTNKEALLNELFQEYIGRLKETIIQNYPEDEEDVPIKFDHLFKGMVQFADKNLKAIYFIDSHSQSHALNEKSTAMYYSLLDIYHEFIAEGQKKELIKPLPSYALIVMVFGAFIGCCKYIQRGDIKETDTLMDHFKECCWDAISL</sequence>
<dbReference type="PROSITE" id="PS01081">
    <property type="entry name" value="HTH_TETR_1"/>
    <property type="match status" value="1"/>
</dbReference>
<dbReference type="Pfam" id="PF00440">
    <property type="entry name" value="TetR_N"/>
    <property type="match status" value="1"/>
</dbReference>
<evidence type="ECO:0000259" key="4">
    <source>
        <dbReference type="PROSITE" id="PS50977"/>
    </source>
</evidence>
<dbReference type="PANTHER" id="PTHR43479">
    <property type="entry name" value="ACREF/ENVCD OPERON REPRESSOR-RELATED"/>
    <property type="match status" value="1"/>
</dbReference>
<evidence type="ECO:0000256" key="2">
    <source>
        <dbReference type="ARBA" id="ARBA00023125"/>
    </source>
</evidence>
<dbReference type="InterPro" id="IPR032551">
    <property type="entry name" value="BscR_C"/>
</dbReference>
<keyword evidence="1" id="KW-0678">Repressor</keyword>
<proteinExistence type="predicted"/>
<gene>
    <name evidence="5" type="ORF">CR194_12890</name>
</gene>
<comment type="caution">
    <text evidence="5">The sequence shown here is derived from an EMBL/GenBank/DDBJ whole genome shotgun (WGS) entry which is preliminary data.</text>
</comment>
<reference evidence="5 6" key="1">
    <citation type="submission" date="2017-10" db="EMBL/GenBank/DDBJ databases">
        <title>Bacillus sp. nov., a halophilic bacterium isolated from a Keqin Lake.</title>
        <authorList>
            <person name="Wang H."/>
        </authorList>
    </citation>
    <scope>NUCLEOTIDE SEQUENCE [LARGE SCALE GENOMIC DNA]</scope>
    <source>
        <strain evidence="5 6">KQ-12</strain>
    </source>
</reference>
<dbReference type="InterPro" id="IPR023772">
    <property type="entry name" value="DNA-bd_HTH_TetR-type_CS"/>
</dbReference>
<dbReference type="Pfam" id="PF16295">
    <property type="entry name" value="TetR_C_10"/>
    <property type="match status" value="1"/>
</dbReference>
<dbReference type="SUPFAM" id="SSF46689">
    <property type="entry name" value="Homeodomain-like"/>
    <property type="match status" value="1"/>
</dbReference>
<evidence type="ECO:0000256" key="3">
    <source>
        <dbReference type="PROSITE-ProRule" id="PRU00335"/>
    </source>
</evidence>
<dbReference type="InterPro" id="IPR001647">
    <property type="entry name" value="HTH_TetR"/>
</dbReference>
<dbReference type="RefSeq" id="WP_110610111.1">
    <property type="nucleotide sequence ID" value="NZ_PDOD01000003.1"/>
</dbReference>
<dbReference type="PANTHER" id="PTHR43479:SF11">
    <property type="entry name" value="ACREF_ENVCD OPERON REPRESSOR-RELATED"/>
    <property type="match status" value="1"/>
</dbReference>
<dbReference type="Gene3D" id="1.10.357.10">
    <property type="entry name" value="Tetracycline Repressor, domain 2"/>
    <property type="match status" value="1"/>
</dbReference>
<protein>
    <submittedName>
        <fullName evidence="5">TetR family transcriptional regulator</fullName>
    </submittedName>
</protein>
<evidence type="ECO:0000256" key="1">
    <source>
        <dbReference type="ARBA" id="ARBA00022491"/>
    </source>
</evidence>
<accession>A0A323TCN0</accession>
<keyword evidence="6" id="KW-1185">Reference proteome</keyword>
<keyword evidence="2 3" id="KW-0238">DNA-binding</keyword>
<dbReference type="InterPro" id="IPR050624">
    <property type="entry name" value="HTH-type_Tx_Regulator"/>
</dbReference>
<dbReference type="InterPro" id="IPR009057">
    <property type="entry name" value="Homeodomain-like_sf"/>
</dbReference>